<name>A0AA38PLJ9_9AGAR</name>
<evidence type="ECO:0000256" key="1">
    <source>
        <dbReference type="ARBA" id="ARBA00010615"/>
    </source>
</evidence>
<evidence type="ECO:0000313" key="3">
    <source>
        <dbReference type="EMBL" id="KAJ3845167.1"/>
    </source>
</evidence>
<protein>
    <submittedName>
        <fullName evidence="3">Macrophage erythroblast attacher isoform 1</fullName>
    </submittedName>
</protein>
<dbReference type="PROSITE" id="PS50897">
    <property type="entry name" value="CTLH"/>
    <property type="match status" value="1"/>
</dbReference>
<dbReference type="GO" id="GO:0005634">
    <property type="term" value="C:nucleus"/>
    <property type="evidence" value="ECO:0007669"/>
    <property type="project" value="TreeGrafter"/>
</dbReference>
<organism evidence="3 4">
    <name type="scientific">Lentinula raphanica</name>
    <dbReference type="NCBI Taxonomy" id="153919"/>
    <lineage>
        <taxon>Eukaryota</taxon>
        <taxon>Fungi</taxon>
        <taxon>Dikarya</taxon>
        <taxon>Basidiomycota</taxon>
        <taxon>Agaricomycotina</taxon>
        <taxon>Agaricomycetes</taxon>
        <taxon>Agaricomycetidae</taxon>
        <taxon>Agaricales</taxon>
        <taxon>Marasmiineae</taxon>
        <taxon>Omphalotaceae</taxon>
        <taxon>Lentinula</taxon>
    </lineage>
</organism>
<sequence>MTSKVDVEGALLFEQSFARVPYENYRKVFRTSQKHIEREYGTIQSAAEDVSTSLKAGIVKKDDIVSSIDGMIGKITSLKRKLSDLHDSAGKPTQDVIRDRLQHMATLENTNSITDSDYTKWADKRLDRWLVDWCLRQGKEKTARQLAREKDIEVLVDLDLFSDIRRIERALSQHSCTEALAWCSENKASLRKVKNTLEFDLRLQEYIELCRAQKKEEAISYLRKHLTSWQETHLVQIQQASGLLAFSSGTTCRPYMRLYDLSRWTTLMKSFRRSIYLLNTLPSEPLLNLALYAGLASLKLPACYEHSTKNVDCPVCDAERGSGTAMQGTGLGKLAEEVPSSYHANSTIVCYISKKIMDADNMPMAFPGNGYVYSREAMEDMAAKNNGIVTCPRTGATCTFGELRKVFIS</sequence>
<dbReference type="CDD" id="cd16659">
    <property type="entry name" value="RING-Ubox_Emp"/>
    <property type="match status" value="1"/>
</dbReference>
<accession>A0AA38PLJ9</accession>
<dbReference type="InterPro" id="IPR013144">
    <property type="entry name" value="CRA_dom"/>
</dbReference>
<evidence type="ECO:0000259" key="2">
    <source>
        <dbReference type="PROSITE" id="PS50897"/>
    </source>
</evidence>
<dbReference type="GO" id="GO:0034657">
    <property type="term" value="C:GID complex"/>
    <property type="evidence" value="ECO:0007669"/>
    <property type="project" value="TreeGrafter"/>
</dbReference>
<feature type="domain" description="CTLH" evidence="2">
    <location>
        <begin position="161"/>
        <end position="217"/>
    </location>
</feature>
<proteinExistence type="inferred from homology"/>
<dbReference type="InterPro" id="IPR024964">
    <property type="entry name" value="CTLH/CRA"/>
</dbReference>
<dbReference type="GO" id="GO:0005737">
    <property type="term" value="C:cytoplasm"/>
    <property type="evidence" value="ECO:0007669"/>
    <property type="project" value="TreeGrafter"/>
</dbReference>
<dbReference type="PANTHER" id="PTHR12170:SF2">
    <property type="entry name" value="E3 UBIQUITIN-PROTEIN TRANSFERASE MAEA"/>
    <property type="match status" value="1"/>
</dbReference>
<dbReference type="InterPro" id="IPR045098">
    <property type="entry name" value="Fyv10_fam"/>
</dbReference>
<evidence type="ECO:0000313" key="4">
    <source>
        <dbReference type="Proteomes" id="UP001163846"/>
    </source>
</evidence>
<dbReference type="EMBL" id="MU805940">
    <property type="protein sequence ID" value="KAJ3845167.1"/>
    <property type="molecule type" value="Genomic_DNA"/>
</dbReference>
<dbReference type="SMART" id="SM00668">
    <property type="entry name" value="CTLH"/>
    <property type="match status" value="1"/>
</dbReference>
<keyword evidence="4" id="KW-1185">Reference proteome</keyword>
<reference evidence="3" key="1">
    <citation type="submission" date="2022-08" db="EMBL/GenBank/DDBJ databases">
        <authorList>
            <consortium name="DOE Joint Genome Institute"/>
            <person name="Min B."/>
            <person name="Riley R."/>
            <person name="Sierra-Patev S."/>
            <person name="Naranjo-Ortiz M."/>
            <person name="Looney B."/>
            <person name="Konkel Z."/>
            <person name="Slot J.C."/>
            <person name="Sakamoto Y."/>
            <person name="Steenwyk J.L."/>
            <person name="Rokas A."/>
            <person name="Carro J."/>
            <person name="Camarero S."/>
            <person name="Ferreira P."/>
            <person name="Molpeceres G."/>
            <person name="Ruiz-Duenas F.J."/>
            <person name="Serrano A."/>
            <person name="Henrissat B."/>
            <person name="Drula E."/>
            <person name="Hughes K.W."/>
            <person name="Mata J.L."/>
            <person name="Ishikawa N.K."/>
            <person name="Vargas-Isla R."/>
            <person name="Ushijima S."/>
            <person name="Smith C.A."/>
            <person name="Ahrendt S."/>
            <person name="Andreopoulos W."/>
            <person name="He G."/>
            <person name="Labutti K."/>
            <person name="Lipzen A."/>
            <person name="Ng V."/>
            <person name="Sandor L."/>
            <person name="Barry K."/>
            <person name="Martinez A.T."/>
            <person name="Xiao Y."/>
            <person name="Gibbons J.G."/>
            <person name="Terashima K."/>
            <person name="Hibbett D.S."/>
            <person name="Grigoriev I.V."/>
        </authorList>
    </citation>
    <scope>NUCLEOTIDE SEQUENCE</scope>
    <source>
        <strain evidence="3">TFB9207</strain>
    </source>
</reference>
<dbReference type="Proteomes" id="UP001163846">
    <property type="component" value="Unassembled WGS sequence"/>
</dbReference>
<dbReference type="GO" id="GO:0043161">
    <property type="term" value="P:proteasome-mediated ubiquitin-dependent protein catabolic process"/>
    <property type="evidence" value="ECO:0007669"/>
    <property type="project" value="InterPro"/>
</dbReference>
<dbReference type="GO" id="GO:0004842">
    <property type="term" value="F:ubiquitin-protein transferase activity"/>
    <property type="evidence" value="ECO:0007669"/>
    <property type="project" value="InterPro"/>
</dbReference>
<dbReference type="AlphaFoldDB" id="A0AA38PLJ9"/>
<comment type="caution">
    <text evidence="3">The sequence shown here is derived from an EMBL/GenBank/DDBJ whole genome shotgun (WGS) entry which is preliminary data.</text>
</comment>
<dbReference type="PANTHER" id="PTHR12170">
    <property type="entry name" value="MACROPHAGE ERYTHROBLAST ATTACHER-RELATED"/>
    <property type="match status" value="1"/>
</dbReference>
<gene>
    <name evidence="3" type="ORF">F5878DRAFT_356906</name>
</gene>
<dbReference type="SMART" id="SM00757">
    <property type="entry name" value="CRA"/>
    <property type="match status" value="1"/>
</dbReference>
<dbReference type="InterPro" id="IPR006595">
    <property type="entry name" value="CTLH_C"/>
</dbReference>
<comment type="similarity">
    <text evidence="1">Belongs to the FYV10 family.</text>
</comment>
<dbReference type="Pfam" id="PF10607">
    <property type="entry name" value="CTLH"/>
    <property type="match status" value="1"/>
</dbReference>